<evidence type="ECO:0008006" key="4">
    <source>
        <dbReference type="Google" id="ProtNLM"/>
    </source>
</evidence>
<feature type="transmembrane region" description="Helical" evidence="1">
    <location>
        <begin position="364"/>
        <end position="384"/>
    </location>
</feature>
<feature type="transmembrane region" description="Helical" evidence="1">
    <location>
        <begin position="390"/>
        <end position="414"/>
    </location>
</feature>
<feature type="transmembrane region" description="Helical" evidence="1">
    <location>
        <begin position="493"/>
        <end position="512"/>
    </location>
</feature>
<gene>
    <name evidence="2" type="ORF">F2Q69_00060625</name>
</gene>
<feature type="transmembrane region" description="Helical" evidence="1">
    <location>
        <begin position="234"/>
        <end position="252"/>
    </location>
</feature>
<dbReference type="EMBL" id="QGKX02000095">
    <property type="protein sequence ID" value="KAF3574953.1"/>
    <property type="molecule type" value="Genomic_DNA"/>
</dbReference>
<feature type="transmembrane region" description="Helical" evidence="1">
    <location>
        <begin position="72"/>
        <end position="92"/>
    </location>
</feature>
<dbReference type="PANTHER" id="PTHR12242:SF37">
    <property type="entry name" value="(RAPE) HYPOTHETICAL PROTEIN"/>
    <property type="match status" value="1"/>
</dbReference>
<feature type="transmembrane region" description="Helical" evidence="1">
    <location>
        <begin position="307"/>
        <end position="329"/>
    </location>
</feature>
<feature type="transmembrane region" description="Helical" evidence="1">
    <location>
        <begin position="273"/>
        <end position="292"/>
    </location>
</feature>
<accession>A0A8S9RPU9</accession>
<feature type="transmembrane region" description="Helical" evidence="1">
    <location>
        <begin position="104"/>
        <end position="127"/>
    </location>
</feature>
<evidence type="ECO:0000313" key="2">
    <source>
        <dbReference type="EMBL" id="KAF3574953.1"/>
    </source>
</evidence>
<name>A0A8S9RPU9_BRACR</name>
<comment type="caution">
    <text evidence="2">The sequence shown here is derived from an EMBL/GenBank/DDBJ whole genome shotgun (WGS) entry which is preliminary data.</text>
</comment>
<feature type="transmembrane region" description="Helical" evidence="1">
    <location>
        <begin position="564"/>
        <end position="586"/>
    </location>
</feature>
<protein>
    <recommendedName>
        <fullName evidence="4">Transmembrane protein</fullName>
    </recommendedName>
</protein>
<evidence type="ECO:0000256" key="1">
    <source>
        <dbReference type="SAM" id="Phobius"/>
    </source>
</evidence>
<dbReference type="AlphaFoldDB" id="A0A8S9RPU9"/>
<keyword evidence="1" id="KW-1133">Transmembrane helix</keyword>
<evidence type="ECO:0000313" key="3">
    <source>
        <dbReference type="Proteomes" id="UP000712600"/>
    </source>
</evidence>
<keyword evidence="1" id="KW-0812">Transmembrane</keyword>
<reference evidence="2" key="1">
    <citation type="submission" date="2019-12" db="EMBL/GenBank/DDBJ databases">
        <title>Genome sequencing and annotation of Brassica cretica.</title>
        <authorList>
            <person name="Studholme D.J."/>
            <person name="Sarris P."/>
        </authorList>
    </citation>
    <scope>NUCLEOTIDE SEQUENCE</scope>
    <source>
        <strain evidence="2">PFS-109/04</strain>
        <tissue evidence="2">Leaf</tissue>
    </source>
</reference>
<dbReference type="PANTHER" id="PTHR12242">
    <property type="entry name" value="OS02G0130600 PROTEIN-RELATED"/>
    <property type="match status" value="1"/>
</dbReference>
<keyword evidence="1" id="KW-0472">Membrane</keyword>
<dbReference type="GO" id="GO:0016020">
    <property type="term" value="C:membrane"/>
    <property type="evidence" value="ECO:0007669"/>
    <property type="project" value="TreeGrafter"/>
</dbReference>
<feature type="transmembrane region" description="Helical" evidence="1">
    <location>
        <begin position="524"/>
        <end position="544"/>
    </location>
</feature>
<sequence>DSMAAADTTALSYWLNWRVLLCALIFLAPLVLASILIRRYEGKRRERETPGTLFKHEAWSTCLKTVHPRWLLAFRVFSFVAMLSLLIANVVIHGGGVFYFYTQWTFTLVTLYFGYGSLLSIYGCYFYNKEESCTYTSIVDAEEGTYTPSIILEEAANNSKPCTPAGFGVYIFQFIFQTCAGAVVLTDIVFWGLIYPFTKGFRLSFLHVCMHSLNAIFLLGDTCLNSLRFPLFRISYFAFWSCIFVAYQWIIHAFKNLWWPYQFLDLSSPYAPLWYLGVALVHIPCFAVFALIDSMAAADTTALSYWLNWRVLLCALIFLAPLVLASILIRRYEGKRRERETPGTLFQDETWSTCLKTVHPRWLLAFRVFSFVAMLSLLIANVVIHGGGVFYFYTQWTFTLVTLYFGYGSLLSIYGCCIYNKEESCTYTSIGDAEEGTYTPSIILEEAANNSKPCGTPADFGVYIFQVLFQTCAGAVVLTDIVFWGLIYPFTKGYRLSFLHVCMHSLNAIFLLGDTCLNSLRFPLFRISYFAFWSCIFVAYQWIIHAFKNLWWPYQFLDLSSPYAPLWYLGVALVHIPCFAVFALIVKMKNSLLERHSS</sequence>
<feature type="transmembrane region" description="Helical" evidence="1">
    <location>
        <begin position="17"/>
        <end position="37"/>
    </location>
</feature>
<dbReference type="Proteomes" id="UP000712600">
    <property type="component" value="Unassembled WGS sequence"/>
</dbReference>
<proteinExistence type="predicted"/>
<organism evidence="2 3">
    <name type="scientific">Brassica cretica</name>
    <name type="common">Mustard</name>
    <dbReference type="NCBI Taxonomy" id="69181"/>
    <lineage>
        <taxon>Eukaryota</taxon>
        <taxon>Viridiplantae</taxon>
        <taxon>Streptophyta</taxon>
        <taxon>Embryophyta</taxon>
        <taxon>Tracheophyta</taxon>
        <taxon>Spermatophyta</taxon>
        <taxon>Magnoliopsida</taxon>
        <taxon>eudicotyledons</taxon>
        <taxon>Gunneridae</taxon>
        <taxon>Pentapetalae</taxon>
        <taxon>rosids</taxon>
        <taxon>malvids</taxon>
        <taxon>Brassicales</taxon>
        <taxon>Brassicaceae</taxon>
        <taxon>Brassiceae</taxon>
        <taxon>Brassica</taxon>
    </lineage>
</organism>
<feature type="transmembrane region" description="Helical" evidence="1">
    <location>
        <begin position="460"/>
        <end position="487"/>
    </location>
</feature>
<feature type="transmembrane region" description="Helical" evidence="1">
    <location>
        <begin position="167"/>
        <end position="194"/>
    </location>
</feature>
<feature type="non-terminal residue" evidence="2">
    <location>
        <position position="1"/>
    </location>
</feature>